<organism evidence="1 2">
    <name type="scientific">Arenimonas caeni</name>
    <dbReference type="NCBI Taxonomy" id="2058085"/>
    <lineage>
        <taxon>Bacteria</taxon>
        <taxon>Pseudomonadati</taxon>
        <taxon>Pseudomonadota</taxon>
        <taxon>Gammaproteobacteria</taxon>
        <taxon>Lysobacterales</taxon>
        <taxon>Lysobacteraceae</taxon>
        <taxon>Arenimonas</taxon>
    </lineage>
</organism>
<evidence type="ECO:0000313" key="2">
    <source>
        <dbReference type="Proteomes" id="UP000241736"/>
    </source>
</evidence>
<gene>
    <name evidence="1" type="ORF">C6N40_06590</name>
</gene>
<dbReference type="Proteomes" id="UP000241736">
    <property type="component" value="Unassembled WGS sequence"/>
</dbReference>
<evidence type="ECO:0008006" key="3">
    <source>
        <dbReference type="Google" id="ProtNLM"/>
    </source>
</evidence>
<keyword evidence="2" id="KW-1185">Reference proteome</keyword>
<dbReference type="RefSeq" id="WP_106990213.1">
    <property type="nucleotide sequence ID" value="NZ_KZ679087.1"/>
</dbReference>
<sequence length="393" mass="42843">MPDAVPWTFSAGGATSERLEWLTDVLPAHTGPEQHRRLREAPRMVISFDTVESGDSRRAMETLLIANGADGWLAPLWPDASPLTSDWMAGSPGNTLAVDTTLRRFAVGRWVLLLGADHRTFDVGEVVSLSDGSLELAEGPASSWPAGTLVVPLVRARFEAMPSLSRFTGDDAPVRVAFHSDEPVDWPEDPGAAEYRSLPVIEHRPSGMGDPSWTPERQLNRVDAGSGPVTVYDTVGIALPDWTAPYVLIGLPEIAAFRSLLYALAGRWGMAWVPTWANDLRVTAALASASTLLDVAWTGLSEWPLQANRRDIRIELRNGAVLYRRVTAAAAHGAGERLSLDAAHGVDAASEDVLQVSFLMLARQDTDVNLLRYWRHDVVETELRFKGVLDDGV</sequence>
<dbReference type="OrthoDB" id="6986040at2"/>
<protein>
    <recommendedName>
        <fullName evidence="3">Phage tail protein</fullName>
    </recommendedName>
</protein>
<name>A0A2P6M9F8_9GAMM</name>
<accession>A0A2P6M9F8</accession>
<proteinExistence type="predicted"/>
<comment type="caution">
    <text evidence="1">The sequence shown here is derived from an EMBL/GenBank/DDBJ whole genome shotgun (WGS) entry which is preliminary data.</text>
</comment>
<reference evidence="1 2" key="1">
    <citation type="submission" date="2018-03" db="EMBL/GenBank/DDBJ databases">
        <title>Arenimonas caeni sp. nov., isolated from activated sludge.</title>
        <authorList>
            <person name="Liu H."/>
        </authorList>
    </citation>
    <scope>NUCLEOTIDE SEQUENCE [LARGE SCALE GENOMIC DNA]</scope>
    <source>
        <strain evidence="2">z29</strain>
    </source>
</reference>
<dbReference type="EMBL" id="PVLF01000006">
    <property type="protein sequence ID" value="PRH82636.1"/>
    <property type="molecule type" value="Genomic_DNA"/>
</dbReference>
<evidence type="ECO:0000313" key="1">
    <source>
        <dbReference type="EMBL" id="PRH82636.1"/>
    </source>
</evidence>
<dbReference type="AlphaFoldDB" id="A0A2P6M9F8"/>